<evidence type="ECO:0000313" key="4">
    <source>
        <dbReference type="Proteomes" id="UP000708338"/>
    </source>
</evidence>
<dbReference type="Gene3D" id="3.90.550.10">
    <property type="entry name" value="Spore Coat Polysaccharide Biosynthesis Protein SpsA, Chain A"/>
    <property type="match status" value="1"/>
</dbReference>
<dbReference type="Pfam" id="PF00535">
    <property type="entry name" value="Glycos_transf_2"/>
    <property type="match status" value="1"/>
</dbReference>
<keyword evidence="1" id="KW-0812">Transmembrane</keyword>
<keyword evidence="1" id="KW-1133">Transmembrane helix</keyword>
<dbReference type="RefSeq" id="WP_045094085.1">
    <property type="nucleotide sequence ID" value="NZ_CABJDD010000013.1"/>
</dbReference>
<feature type="transmembrane region" description="Helical" evidence="1">
    <location>
        <begin position="213"/>
        <end position="230"/>
    </location>
</feature>
<name>A0AA41FDX0_9FIRM</name>
<proteinExistence type="predicted"/>
<accession>A0AA41FDX0</accession>
<dbReference type="InterPro" id="IPR029044">
    <property type="entry name" value="Nucleotide-diphossugar_trans"/>
</dbReference>
<feature type="domain" description="Glycosyltransferase 2-like" evidence="2">
    <location>
        <begin position="27"/>
        <end position="126"/>
    </location>
</feature>
<organism evidence="3 4">
    <name type="scientific">Enterocloster citroniae</name>
    <dbReference type="NCBI Taxonomy" id="358743"/>
    <lineage>
        <taxon>Bacteria</taxon>
        <taxon>Bacillati</taxon>
        <taxon>Bacillota</taxon>
        <taxon>Clostridia</taxon>
        <taxon>Lachnospirales</taxon>
        <taxon>Lachnospiraceae</taxon>
        <taxon>Enterocloster</taxon>
    </lineage>
</organism>
<dbReference type="EMBL" id="WQPS01000006">
    <property type="protein sequence ID" value="MBT9809528.1"/>
    <property type="molecule type" value="Genomic_DNA"/>
</dbReference>
<dbReference type="AlphaFoldDB" id="A0AA41FDX0"/>
<evidence type="ECO:0000259" key="2">
    <source>
        <dbReference type="Pfam" id="PF00535"/>
    </source>
</evidence>
<evidence type="ECO:0000313" key="3">
    <source>
        <dbReference type="EMBL" id="MBT9809528.1"/>
    </source>
</evidence>
<protein>
    <submittedName>
        <fullName evidence="3">Glycosyltransferase</fullName>
    </submittedName>
</protein>
<keyword evidence="1" id="KW-0472">Membrane</keyword>
<dbReference type="SUPFAM" id="SSF53448">
    <property type="entry name" value="Nucleotide-diphospho-sugar transferases"/>
    <property type="match status" value="1"/>
</dbReference>
<reference evidence="3" key="1">
    <citation type="journal article" date="2021" name="Gut Microbes">
        <title>A synthetic consortium of 100 gut commensals modulates the composition and function in a colon model of the microbiome of elderly subjects.</title>
        <authorList>
            <person name="Perez M."/>
            <person name="Ntemiri A."/>
            <person name="Tan H."/>
            <person name="Harris H.M.B."/>
            <person name="Roager H.M."/>
            <person name="Ribiere C."/>
            <person name="O'Toole P.W."/>
        </authorList>
    </citation>
    <scope>NUCLEOTIDE SEQUENCE</scope>
    <source>
        <strain evidence="3">MCC335</strain>
    </source>
</reference>
<dbReference type="InterPro" id="IPR001173">
    <property type="entry name" value="Glyco_trans_2-like"/>
</dbReference>
<sequence length="261" mass="29729">MQLEVLISCMNQKDTSIVQKSKVAGDVLIINQCEKEAQEQIYKGNQRIRMVSTKQRGLSNSRNLAIHLSDRDICLLCDDDEVFEEDYESIVLESFEKLMDADLIAFDVIHKETRLKPEIQRVGWLKSLRLSSVQLAFRRKSVIGGMCFFDSHMGAGSGNGCGEENKFLWDCLKKGLTIYYVPRTIASLLSKHSTWFSVYDKNFFYQRGAATRYMMGSALAFLYGIYYLIVKHPIYKKDISLICAANALFKGICINPIRKAG</sequence>
<gene>
    <name evidence="3" type="ORF">GPL26_07695</name>
</gene>
<dbReference type="Proteomes" id="UP000708338">
    <property type="component" value="Unassembled WGS sequence"/>
</dbReference>
<comment type="caution">
    <text evidence="3">The sequence shown here is derived from an EMBL/GenBank/DDBJ whole genome shotgun (WGS) entry which is preliminary data.</text>
</comment>
<evidence type="ECO:0000256" key="1">
    <source>
        <dbReference type="SAM" id="Phobius"/>
    </source>
</evidence>
<dbReference type="CDD" id="cd00761">
    <property type="entry name" value="Glyco_tranf_GTA_type"/>
    <property type="match status" value="1"/>
</dbReference>